<dbReference type="KEGG" id="vil:CFK37_19575"/>
<accession>A0A220U7S7</accession>
<dbReference type="Proteomes" id="UP000198312">
    <property type="component" value="Chromosome"/>
</dbReference>
<evidence type="ECO:0000313" key="1">
    <source>
        <dbReference type="EMBL" id="ASK64188.1"/>
    </source>
</evidence>
<proteinExistence type="predicted"/>
<organism evidence="1 2">
    <name type="scientific">Virgibacillus phasianinus</name>
    <dbReference type="NCBI Taxonomy" id="2017483"/>
    <lineage>
        <taxon>Bacteria</taxon>
        <taxon>Bacillati</taxon>
        <taxon>Bacillota</taxon>
        <taxon>Bacilli</taxon>
        <taxon>Bacillales</taxon>
        <taxon>Bacillaceae</taxon>
        <taxon>Virgibacillus</taxon>
    </lineage>
</organism>
<gene>
    <name evidence="1" type="ORF">CFK37_19575</name>
</gene>
<dbReference type="EMBL" id="CP022315">
    <property type="protein sequence ID" value="ASK64188.1"/>
    <property type="molecule type" value="Genomic_DNA"/>
</dbReference>
<dbReference type="AlphaFoldDB" id="A0A220U7S7"/>
<reference evidence="1 2" key="1">
    <citation type="submission" date="2017-07" db="EMBL/GenBank/DDBJ databases">
        <title>Virgibacillus sp. LM2416.</title>
        <authorList>
            <person name="Tak E.J."/>
            <person name="Bae J.-W."/>
        </authorList>
    </citation>
    <scope>NUCLEOTIDE SEQUENCE [LARGE SCALE GENOMIC DNA]</scope>
    <source>
        <strain evidence="1 2">LM2416</strain>
    </source>
</reference>
<name>A0A220U7S7_9BACI</name>
<evidence type="ECO:0000313" key="2">
    <source>
        <dbReference type="Proteomes" id="UP000198312"/>
    </source>
</evidence>
<protein>
    <submittedName>
        <fullName evidence="1">Uncharacterized protein</fullName>
    </submittedName>
</protein>
<keyword evidence="2" id="KW-1185">Reference proteome</keyword>
<sequence>MNIKGSILRVLLSGLKAGILVYIFNKLVDNEIIENIGLIIIVIFSVLQKENDLISNLIFYKTKWCLSSIRWD</sequence>